<dbReference type="GO" id="GO:0008270">
    <property type="term" value="F:zinc ion binding"/>
    <property type="evidence" value="ECO:0007669"/>
    <property type="project" value="InterPro"/>
</dbReference>
<keyword evidence="4" id="KW-1185">Reference proteome</keyword>
<feature type="compositionally biased region" description="Pro residues" evidence="1">
    <location>
        <begin position="104"/>
        <end position="117"/>
    </location>
</feature>
<dbReference type="GO" id="GO:0000981">
    <property type="term" value="F:DNA-binding transcription factor activity, RNA polymerase II-specific"/>
    <property type="evidence" value="ECO:0007669"/>
    <property type="project" value="InterPro"/>
</dbReference>
<dbReference type="EMBL" id="JARKIF010000021">
    <property type="protein sequence ID" value="KAJ7617270.1"/>
    <property type="molecule type" value="Genomic_DNA"/>
</dbReference>
<feature type="domain" description="Zn(2)-C6 fungal-type" evidence="2">
    <location>
        <begin position="27"/>
        <end position="61"/>
    </location>
</feature>
<comment type="caution">
    <text evidence="3">The sequence shown here is derived from an EMBL/GenBank/DDBJ whole genome shotgun (WGS) entry which is preliminary data.</text>
</comment>
<dbReference type="AlphaFoldDB" id="A0AAD7BCK4"/>
<evidence type="ECO:0000313" key="4">
    <source>
        <dbReference type="Proteomes" id="UP001221142"/>
    </source>
</evidence>
<dbReference type="Proteomes" id="UP001221142">
    <property type="component" value="Unassembled WGS sequence"/>
</dbReference>
<dbReference type="InterPro" id="IPR001138">
    <property type="entry name" value="Zn2Cys6_DnaBD"/>
</dbReference>
<evidence type="ECO:0000313" key="3">
    <source>
        <dbReference type="EMBL" id="KAJ7617270.1"/>
    </source>
</evidence>
<gene>
    <name evidence="3" type="ORF">FB45DRAFT_1034562</name>
</gene>
<name>A0AAD7BCK4_9AGAR</name>
<feature type="region of interest" description="Disordered" evidence="1">
    <location>
        <begin position="99"/>
        <end position="121"/>
    </location>
</feature>
<dbReference type="Pfam" id="PF00172">
    <property type="entry name" value="Zn_clus"/>
    <property type="match status" value="1"/>
</dbReference>
<feature type="compositionally biased region" description="Low complexity" evidence="1">
    <location>
        <begin position="167"/>
        <end position="195"/>
    </location>
</feature>
<evidence type="ECO:0000256" key="1">
    <source>
        <dbReference type="SAM" id="MobiDB-lite"/>
    </source>
</evidence>
<reference evidence="3" key="1">
    <citation type="submission" date="2023-03" db="EMBL/GenBank/DDBJ databases">
        <title>Massive genome expansion in bonnet fungi (Mycena s.s.) driven by repeated elements and novel gene families across ecological guilds.</title>
        <authorList>
            <consortium name="Lawrence Berkeley National Laboratory"/>
            <person name="Harder C.B."/>
            <person name="Miyauchi S."/>
            <person name="Viragh M."/>
            <person name="Kuo A."/>
            <person name="Thoen E."/>
            <person name="Andreopoulos B."/>
            <person name="Lu D."/>
            <person name="Skrede I."/>
            <person name="Drula E."/>
            <person name="Henrissat B."/>
            <person name="Morin E."/>
            <person name="Kohler A."/>
            <person name="Barry K."/>
            <person name="LaButti K."/>
            <person name="Morin E."/>
            <person name="Salamov A."/>
            <person name="Lipzen A."/>
            <person name="Mereny Z."/>
            <person name="Hegedus B."/>
            <person name="Baldrian P."/>
            <person name="Stursova M."/>
            <person name="Weitz H."/>
            <person name="Taylor A."/>
            <person name="Grigoriev I.V."/>
            <person name="Nagy L.G."/>
            <person name="Martin F."/>
            <person name="Kauserud H."/>
        </authorList>
    </citation>
    <scope>NUCLEOTIDE SEQUENCE</scope>
    <source>
        <strain evidence="3">9284</strain>
    </source>
</reference>
<dbReference type="SMART" id="SM00066">
    <property type="entry name" value="GAL4"/>
    <property type="match status" value="1"/>
</dbReference>
<dbReference type="Gene3D" id="4.10.240.10">
    <property type="entry name" value="Zn(2)-C6 fungal-type DNA-binding domain"/>
    <property type="match status" value="1"/>
</dbReference>
<protein>
    <recommendedName>
        <fullName evidence="2">Zn(2)-C6 fungal-type domain-containing protein</fullName>
    </recommendedName>
</protein>
<evidence type="ECO:0000259" key="2">
    <source>
        <dbReference type="PROSITE" id="PS50048"/>
    </source>
</evidence>
<dbReference type="PROSITE" id="PS00463">
    <property type="entry name" value="ZN2_CY6_FUNGAL_1"/>
    <property type="match status" value="1"/>
</dbReference>
<dbReference type="PROSITE" id="PS50048">
    <property type="entry name" value="ZN2_CY6_FUNGAL_2"/>
    <property type="match status" value="1"/>
</dbReference>
<organism evidence="3 4">
    <name type="scientific">Roridomyces roridus</name>
    <dbReference type="NCBI Taxonomy" id="1738132"/>
    <lineage>
        <taxon>Eukaryota</taxon>
        <taxon>Fungi</taxon>
        <taxon>Dikarya</taxon>
        <taxon>Basidiomycota</taxon>
        <taxon>Agaricomycotina</taxon>
        <taxon>Agaricomycetes</taxon>
        <taxon>Agaricomycetidae</taxon>
        <taxon>Agaricales</taxon>
        <taxon>Marasmiineae</taxon>
        <taxon>Mycenaceae</taxon>
        <taxon>Roridomyces</taxon>
    </lineage>
</organism>
<feature type="region of interest" description="Disordered" evidence="1">
    <location>
        <begin position="162"/>
        <end position="222"/>
    </location>
</feature>
<proteinExistence type="predicted"/>
<sequence length="222" mass="23987">MSTAPASYSQNPNAAPQATKKRRTIIACLTCRKRKLRCITFEQPPNSPCERCARKNIHCEYVSVSDEQDTEYTGGPVHAADMAAPMPVDPRQNPRLAHLGRNSPAPPLPYTGPPPAGQRPRFYGQTLPPLGSSFDRGVAPTDAAAQGFVDPRYLTLAQNNAPQQSNYAGQPGQYGQQGYNAAHGQGYPYQGGQHPRGSDQGDMYYGPQGTGQGHGNWNNGSY</sequence>
<accession>A0AAD7BCK4</accession>
<dbReference type="InterPro" id="IPR036864">
    <property type="entry name" value="Zn2-C6_fun-type_DNA-bd_sf"/>
</dbReference>
<dbReference type="SUPFAM" id="SSF57701">
    <property type="entry name" value="Zn2/Cys6 DNA-binding domain"/>
    <property type="match status" value="1"/>
</dbReference>
<dbReference type="CDD" id="cd00067">
    <property type="entry name" value="GAL4"/>
    <property type="match status" value="1"/>
</dbReference>